<sequence length="131" mass="14877">MANFEKNPNIRSTEHLELFVEGGILHCIYKEVDMVDLEYAQACVSERLAFIDGKAYPSLFDITRIKQSTKEARDFMANEGNDLVSASAILIGSPMLKMTANFYIMVNKPKNPTRMFTDRKSALEWLSQFSA</sequence>
<evidence type="ECO:0000259" key="1">
    <source>
        <dbReference type="Pfam" id="PF25056"/>
    </source>
</evidence>
<accession>A0A1I2N529</accession>
<proteinExistence type="predicted"/>
<feature type="domain" description="DUF7793" evidence="1">
    <location>
        <begin position="20"/>
        <end position="129"/>
    </location>
</feature>
<dbReference type="Gene3D" id="3.40.1680.10">
    <property type="entry name" value="yp_829618.1 domain like"/>
    <property type="match status" value="1"/>
</dbReference>
<dbReference type="InterPro" id="IPR056695">
    <property type="entry name" value="DUF7793"/>
</dbReference>
<dbReference type="RefSeq" id="WP_139217749.1">
    <property type="nucleotide sequence ID" value="NZ_FOOT01000001.1"/>
</dbReference>
<dbReference type="OrthoDB" id="1358466at2"/>
<evidence type="ECO:0000313" key="2">
    <source>
        <dbReference type="EMBL" id="SFF98882.1"/>
    </source>
</evidence>
<evidence type="ECO:0000313" key="3">
    <source>
        <dbReference type="Proteomes" id="UP000198724"/>
    </source>
</evidence>
<dbReference type="Gene3D" id="3.40.970.30">
    <property type="entry name" value="yp_829618.1 like domains"/>
    <property type="match status" value="1"/>
</dbReference>
<organism evidence="2 3">
    <name type="scientific">Pontibacter chinhatensis</name>
    <dbReference type="NCBI Taxonomy" id="1436961"/>
    <lineage>
        <taxon>Bacteria</taxon>
        <taxon>Pseudomonadati</taxon>
        <taxon>Bacteroidota</taxon>
        <taxon>Cytophagia</taxon>
        <taxon>Cytophagales</taxon>
        <taxon>Hymenobacteraceae</taxon>
        <taxon>Pontibacter</taxon>
    </lineage>
</organism>
<protein>
    <recommendedName>
        <fullName evidence="1">DUF7793 domain-containing protein</fullName>
    </recommendedName>
</protein>
<dbReference type="AlphaFoldDB" id="A0A1I2N529"/>
<dbReference type="EMBL" id="FOOT01000001">
    <property type="protein sequence ID" value="SFF98882.1"/>
    <property type="molecule type" value="Genomic_DNA"/>
</dbReference>
<name>A0A1I2N529_9BACT</name>
<dbReference type="Proteomes" id="UP000198724">
    <property type="component" value="Unassembled WGS sequence"/>
</dbReference>
<keyword evidence="3" id="KW-1185">Reference proteome</keyword>
<gene>
    <name evidence="2" type="ORF">SAMN05421739_101604</name>
</gene>
<dbReference type="STRING" id="1436961.SAMN05421739_101604"/>
<reference evidence="3" key="1">
    <citation type="submission" date="2016-10" db="EMBL/GenBank/DDBJ databases">
        <authorList>
            <person name="Varghese N."/>
            <person name="Submissions S."/>
        </authorList>
    </citation>
    <scope>NUCLEOTIDE SEQUENCE [LARGE SCALE GENOMIC DNA]</scope>
    <source>
        <strain evidence="3">LP51</strain>
    </source>
</reference>
<dbReference type="Pfam" id="PF25056">
    <property type="entry name" value="DUF7793"/>
    <property type="match status" value="1"/>
</dbReference>